<dbReference type="AlphaFoldDB" id="A0A0K0XGM7"/>
<dbReference type="Proteomes" id="UP000062255">
    <property type="component" value="Chromosome"/>
</dbReference>
<evidence type="ECO:0008006" key="4">
    <source>
        <dbReference type="Google" id="ProtNLM"/>
    </source>
</evidence>
<dbReference type="PATRIC" id="fig|134601.6.peg.4668"/>
<feature type="chain" id="PRO_5005454226" description="Secreted protein" evidence="1">
    <location>
        <begin position="28"/>
        <end position="73"/>
    </location>
</feature>
<feature type="signal peptide" evidence="1">
    <location>
        <begin position="1"/>
        <end position="27"/>
    </location>
</feature>
<dbReference type="EMBL" id="CP012150">
    <property type="protein sequence ID" value="AKS36563.1"/>
    <property type="molecule type" value="Genomic_DNA"/>
</dbReference>
<dbReference type="OrthoDB" id="9886282at2"/>
<dbReference type="KEGG" id="mgo:AFA91_22605"/>
<evidence type="ECO:0000256" key="1">
    <source>
        <dbReference type="SAM" id="SignalP"/>
    </source>
</evidence>
<sequence>MKKFGVATMIASGAVGAVVGLAAPAAAATSDQTPTGISSVTIAADHHRNWIWIFPIQPRVYVPHVSTEVHQSR</sequence>
<gene>
    <name evidence="2" type="ORF">AFA91_22605</name>
</gene>
<evidence type="ECO:0000313" key="2">
    <source>
        <dbReference type="EMBL" id="AKS36563.1"/>
    </source>
</evidence>
<organism evidence="2 3">
    <name type="scientific">Mycolicibacterium goodii</name>
    <name type="common">Mycobacterium goodii</name>
    <dbReference type="NCBI Taxonomy" id="134601"/>
    <lineage>
        <taxon>Bacteria</taxon>
        <taxon>Bacillati</taxon>
        <taxon>Actinomycetota</taxon>
        <taxon>Actinomycetes</taxon>
        <taxon>Mycobacteriales</taxon>
        <taxon>Mycobacteriaceae</taxon>
        <taxon>Mycolicibacterium</taxon>
    </lineage>
</organism>
<evidence type="ECO:0000313" key="3">
    <source>
        <dbReference type="Proteomes" id="UP000062255"/>
    </source>
</evidence>
<accession>A0A0K0XGM7</accession>
<reference evidence="2 3" key="1">
    <citation type="submission" date="2015-07" db="EMBL/GenBank/DDBJ databases">
        <title>Complete genome sequence of Mycobacterium goodii X7B, a facultative thermophilic biodesulfurizing bacterium.</title>
        <authorList>
            <person name="Yu B."/>
            <person name="Li F."/>
            <person name="Xu P."/>
        </authorList>
    </citation>
    <scope>NUCLEOTIDE SEQUENCE [LARGE SCALE GENOMIC DNA]</scope>
    <source>
        <strain evidence="2 3">X7B</strain>
    </source>
</reference>
<name>A0A0K0XGM7_MYCGD</name>
<proteinExistence type="predicted"/>
<dbReference type="RefSeq" id="WP_157890676.1">
    <property type="nucleotide sequence ID" value="NZ_CP012150.1"/>
</dbReference>
<keyword evidence="1" id="KW-0732">Signal</keyword>
<protein>
    <recommendedName>
        <fullName evidence="4">Secreted protein</fullName>
    </recommendedName>
</protein>